<evidence type="ECO:0000256" key="2">
    <source>
        <dbReference type="PROSITE-ProRule" id="PRU00168"/>
    </source>
</evidence>
<feature type="compositionally biased region" description="Low complexity" evidence="3">
    <location>
        <begin position="82"/>
        <end position="92"/>
    </location>
</feature>
<dbReference type="EMBL" id="AJIL01000110">
    <property type="protein sequence ID" value="KNE94753.1"/>
    <property type="molecule type" value="Genomic_DNA"/>
</dbReference>
<feature type="compositionally biased region" description="Polar residues" evidence="3">
    <location>
        <begin position="205"/>
        <end position="216"/>
    </location>
</feature>
<feature type="region of interest" description="Disordered" evidence="3">
    <location>
        <begin position="449"/>
        <end position="473"/>
    </location>
</feature>
<feature type="compositionally biased region" description="Polar residues" evidence="3">
    <location>
        <begin position="1899"/>
        <end position="1910"/>
    </location>
</feature>
<feature type="compositionally biased region" description="Low complexity" evidence="3">
    <location>
        <begin position="1911"/>
        <end position="1920"/>
    </location>
</feature>
<feature type="region of interest" description="Disordered" evidence="3">
    <location>
        <begin position="1234"/>
        <end position="1259"/>
    </location>
</feature>
<feature type="region of interest" description="Disordered" evidence="3">
    <location>
        <begin position="1861"/>
        <end position="1920"/>
    </location>
</feature>
<feature type="region of interest" description="Disordered" evidence="3">
    <location>
        <begin position="500"/>
        <end position="526"/>
    </location>
</feature>
<keyword evidence="7" id="KW-1185">Reference proteome</keyword>
<feature type="region of interest" description="Disordered" evidence="3">
    <location>
        <begin position="1341"/>
        <end position="1367"/>
    </location>
</feature>
<dbReference type="CDD" id="cd06224">
    <property type="entry name" value="REM"/>
    <property type="match status" value="1"/>
</dbReference>
<dbReference type="InterPro" id="IPR023578">
    <property type="entry name" value="Ras_GEF_dom_sf"/>
</dbReference>
<gene>
    <name evidence="6" type="ORF">PSTG_11939</name>
</gene>
<dbReference type="OrthoDB" id="10254377at2759"/>
<feature type="region of interest" description="Disordered" evidence="3">
    <location>
        <begin position="2182"/>
        <end position="2258"/>
    </location>
</feature>
<dbReference type="PROSITE" id="PS50009">
    <property type="entry name" value="RASGEF_CAT"/>
    <property type="match status" value="1"/>
</dbReference>
<feature type="compositionally biased region" description="Low complexity" evidence="3">
    <location>
        <begin position="2182"/>
        <end position="2232"/>
    </location>
</feature>
<feature type="region of interest" description="Disordered" evidence="3">
    <location>
        <begin position="616"/>
        <end position="743"/>
    </location>
</feature>
<dbReference type="STRING" id="1165861.A0A0L0V647"/>
<feature type="region of interest" description="Disordered" evidence="3">
    <location>
        <begin position="2043"/>
        <end position="2070"/>
    </location>
</feature>
<feature type="compositionally biased region" description="Polar residues" evidence="3">
    <location>
        <begin position="1588"/>
        <end position="1612"/>
    </location>
</feature>
<feature type="compositionally biased region" description="Polar residues" evidence="3">
    <location>
        <begin position="102"/>
        <end position="115"/>
    </location>
</feature>
<feature type="domain" description="N-terminal Ras-GEF" evidence="5">
    <location>
        <begin position="748"/>
        <end position="910"/>
    </location>
</feature>
<dbReference type="SUPFAM" id="SSF48366">
    <property type="entry name" value="Ras GEF"/>
    <property type="match status" value="1"/>
</dbReference>
<feature type="region of interest" description="Disordered" evidence="3">
    <location>
        <begin position="1990"/>
        <end position="2019"/>
    </location>
</feature>
<evidence type="ECO:0000313" key="6">
    <source>
        <dbReference type="EMBL" id="KNE94753.1"/>
    </source>
</evidence>
<dbReference type="Proteomes" id="UP000054564">
    <property type="component" value="Unassembled WGS sequence"/>
</dbReference>
<dbReference type="PROSITE" id="PS50212">
    <property type="entry name" value="RASGEF_NTER"/>
    <property type="match status" value="1"/>
</dbReference>
<evidence type="ECO:0000256" key="3">
    <source>
        <dbReference type="SAM" id="MobiDB-lite"/>
    </source>
</evidence>
<feature type="compositionally biased region" description="Low complexity" evidence="3">
    <location>
        <begin position="1995"/>
        <end position="2006"/>
    </location>
</feature>
<evidence type="ECO:0000259" key="5">
    <source>
        <dbReference type="PROSITE" id="PS50212"/>
    </source>
</evidence>
<feature type="compositionally biased region" description="Polar residues" evidence="3">
    <location>
        <begin position="149"/>
        <end position="161"/>
    </location>
</feature>
<feature type="compositionally biased region" description="Basic and acidic residues" evidence="3">
    <location>
        <begin position="2335"/>
        <end position="2345"/>
    </location>
</feature>
<feature type="compositionally biased region" description="Polar residues" evidence="3">
    <location>
        <begin position="1236"/>
        <end position="1256"/>
    </location>
</feature>
<accession>A0A0L0V647</accession>
<feature type="compositionally biased region" description="Basic and acidic residues" evidence="3">
    <location>
        <begin position="903"/>
        <end position="914"/>
    </location>
</feature>
<feature type="compositionally biased region" description="Low complexity" evidence="3">
    <location>
        <begin position="1341"/>
        <end position="1355"/>
    </location>
</feature>
<feature type="compositionally biased region" description="Polar residues" evidence="3">
    <location>
        <begin position="2048"/>
        <end position="2057"/>
    </location>
</feature>
<feature type="compositionally biased region" description="Polar residues" evidence="3">
    <location>
        <begin position="49"/>
        <end position="72"/>
    </location>
</feature>
<feature type="compositionally biased region" description="Acidic residues" evidence="3">
    <location>
        <begin position="1693"/>
        <end position="1749"/>
    </location>
</feature>
<reference evidence="7" key="1">
    <citation type="submission" date="2014-03" db="EMBL/GenBank/DDBJ databases">
        <title>The Genome Sequence of Puccinia striiformis f. sp. tritici PST-78.</title>
        <authorList>
            <consortium name="The Broad Institute Genome Sequencing Platform"/>
            <person name="Cuomo C."/>
            <person name="Hulbert S."/>
            <person name="Chen X."/>
            <person name="Walker B."/>
            <person name="Young S.K."/>
            <person name="Zeng Q."/>
            <person name="Gargeya S."/>
            <person name="Fitzgerald M."/>
            <person name="Haas B."/>
            <person name="Abouelleil A."/>
            <person name="Alvarado L."/>
            <person name="Arachchi H.M."/>
            <person name="Berlin A.M."/>
            <person name="Chapman S.B."/>
            <person name="Goldberg J."/>
            <person name="Griggs A."/>
            <person name="Gujja S."/>
            <person name="Hansen M."/>
            <person name="Howarth C."/>
            <person name="Imamovic A."/>
            <person name="Larimer J."/>
            <person name="McCowan C."/>
            <person name="Montmayeur A."/>
            <person name="Murphy C."/>
            <person name="Neiman D."/>
            <person name="Pearson M."/>
            <person name="Priest M."/>
            <person name="Roberts A."/>
            <person name="Saif S."/>
            <person name="Shea T."/>
            <person name="Sisk P."/>
            <person name="Sykes S."/>
            <person name="Wortman J."/>
            <person name="Nusbaum C."/>
            <person name="Birren B."/>
        </authorList>
    </citation>
    <scope>NUCLEOTIDE SEQUENCE [LARGE SCALE GENOMIC DNA]</scope>
    <source>
        <strain evidence="7">race PST-78</strain>
    </source>
</reference>
<dbReference type="InterPro" id="IPR036964">
    <property type="entry name" value="RASGEF_cat_dom_sf"/>
</dbReference>
<dbReference type="Gene3D" id="1.20.870.10">
    <property type="entry name" value="Son of sevenless (SoS) protein Chain: S domain 1"/>
    <property type="match status" value="1"/>
</dbReference>
<dbReference type="Pfam" id="PF00618">
    <property type="entry name" value="RasGEF_N"/>
    <property type="match status" value="1"/>
</dbReference>
<feature type="compositionally biased region" description="Basic and acidic residues" evidence="3">
    <location>
        <begin position="711"/>
        <end position="730"/>
    </location>
</feature>
<feature type="compositionally biased region" description="Basic and acidic residues" evidence="3">
    <location>
        <begin position="985"/>
        <end position="999"/>
    </location>
</feature>
<dbReference type="GO" id="GO:0005085">
    <property type="term" value="F:guanyl-nucleotide exchange factor activity"/>
    <property type="evidence" value="ECO:0007669"/>
    <property type="project" value="UniProtKB-KW"/>
</dbReference>
<feature type="region of interest" description="Disordered" evidence="3">
    <location>
        <begin position="1549"/>
        <end position="1620"/>
    </location>
</feature>
<feature type="compositionally biased region" description="Basic and acidic residues" evidence="3">
    <location>
        <begin position="1750"/>
        <end position="1766"/>
    </location>
</feature>
<evidence type="ECO:0000313" key="7">
    <source>
        <dbReference type="Proteomes" id="UP000054564"/>
    </source>
</evidence>
<feature type="region of interest" description="Disordered" evidence="3">
    <location>
        <begin position="1"/>
        <end position="318"/>
    </location>
</feature>
<feature type="compositionally biased region" description="Polar residues" evidence="3">
    <location>
        <begin position="510"/>
        <end position="521"/>
    </location>
</feature>
<evidence type="ECO:0008006" key="8">
    <source>
        <dbReference type="Google" id="ProtNLM"/>
    </source>
</evidence>
<feature type="compositionally biased region" description="Polar residues" evidence="3">
    <location>
        <begin position="700"/>
        <end position="710"/>
    </location>
</feature>
<feature type="compositionally biased region" description="Low complexity" evidence="3">
    <location>
        <begin position="250"/>
        <end position="267"/>
    </location>
</feature>
<dbReference type="Gene3D" id="1.10.840.10">
    <property type="entry name" value="Ras guanine-nucleotide exchange factors catalytic domain"/>
    <property type="match status" value="1"/>
</dbReference>
<dbReference type="SMART" id="SM00147">
    <property type="entry name" value="RasGEF"/>
    <property type="match status" value="1"/>
</dbReference>
<dbReference type="PANTHER" id="PTHR23113">
    <property type="entry name" value="GUANINE NUCLEOTIDE EXCHANGE FACTOR"/>
    <property type="match status" value="1"/>
</dbReference>
<dbReference type="PANTHER" id="PTHR23113:SF363">
    <property type="entry name" value="PROTEIN SON OF SEVENLESS"/>
    <property type="match status" value="1"/>
</dbReference>
<name>A0A0L0V647_9BASI</name>
<organism evidence="6 7">
    <name type="scientific">Puccinia striiformis f. sp. tritici PST-78</name>
    <dbReference type="NCBI Taxonomy" id="1165861"/>
    <lineage>
        <taxon>Eukaryota</taxon>
        <taxon>Fungi</taxon>
        <taxon>Dikarya</taxon>
        <taxon>Basidiomycota</taxon>
        <taxon>Pucciniomycotina</taxon>
        <taxon>Pucciniomycetes</taxon>
        <taxon>Pucciniales</taxon>
        <taxon>Pucciniaceae</taxon>
        <taxon>Puccinia</taxon>
    </lineage>
</organism>
<feature type="compositionally biased region" description="Polar residues" evidence="3">
    <location>
        <begin position="11"/>
        <end position="34"/>
    </location>
</feature>
<feature type="compositionally biased region" description="Low complexity" evidence="3">
    <location>
        <begin position="116"/>
        <end position="132"/>
    </location>
</feature>
<keyword evidence="1 2" id="KW-0344">Guanine-nucleotide releasing factor</keyword>
<feature type="compositionally biased region" description="Low complexity" evidence="3">
    <location>
        <begin position="667"/>
        <end position="694"/>
    </location>
</feature>
<feature type="compositionally biased region" description="Polar residues" evidence="3">
    <location>
        <begin position="268"/>
        <end position="281"/>
    </location>
</feature>
<feature type="region of interest" description="Disordered" evidence="3">
    <location>
        <begin position="903"/>
        <end position="922"/>
    </location>
</feature>
<feature type="compositionally biased region" description="Basic residues" evidence="3">
    <location>
        <begin position="1872"/>
        <end position="1881"/>
    </location>
</feature>
<dbReference type="InterPro" id="IPR000651">
    <property type="entry name" value="Ras-like_Gua-exchang_fac_N"/>
</dbReference>
<feature type="region of interest" description="Disordered" evidence="3">
    <location>
        <begin position="553"/>
        <end position="576"/>
    </location>
</feature>
<sequence length="2422" mass="267694">MEPSKAGLVPSGTSSPAKSPGSKRSPTPRISSQLPGGGALLYIPGGPMCNSSLDYQLAQESPSALDPSSPSNLLRPPDYTQSISSLSPASSPSKKHPSPSSTRNNVNSPRNQPHQFSSPKSRPGSSSSRFSRQNAREADVLGKILGWRQSRTLRTTNSFKLSPNHPKQPYLRPDHRHQQKHSPSEHRIKPTSPQELPEIFRPSIKHSSATPLNTLPSGKLLFGDHLHPNDFQTGDHKSPNPSRPYYAQQSSSDLTSSTHTSSNFLSSVTQANSSQTSVNQLHPSSPHPSSPKASQLASCSDGVPSHPHNQSHPGIKLPVLRRPLLKKSFSSGQLNQHYNLSHPSRDPPKPNSQPESYSRLPQLPEPSTPLASPALLPEIFNKQPVALDRPISLATPDDTELMSPAVFSQHPKPSHSLQHHQRFSLPAMHAILDANSSLSQMIHLDHAYSDDSDHSVQPNGGLTKHPPMHGVASNESIRTAKPNTEFDSSKPLPRFLPLTAHQSLPEGDHPTSSPDHNNSAASGRPLRFQNPRVFDLFVHNHRRDPTDLLRRLLSPELPGSSTPSETSSTQSHFQSLGASVNPSLNSSNFFGSIANVNSPLNKDPRFVIWAESPSSAPRQQPLVNAYPASRKRSSATVETRHYSHHPASASTSHLGIDHSTGRLTHAPSTSFGLSSPSGSNNPKRWSRSSRTPTSHHSHVETTSNPSPHQSTDAHHLRDDNAHGRSREELPHTQPKVSPGIEHTPKLATDRILMAATIERWVAELTTHIDSLGLVEFFFTYRAIMKPTQLAQLLASRFEWSIMFRSTSYAQHLLDSNQESFVVDSSSEKGILGLDGRLILIDHNGETLRRVAKVRTFVMIRHWLLHHFEDDFLADLSLQTELHNWLENTIEKIKRVQRIITRLDEPAPPETDKSKYHAAGTSTSFDGGDDLRILKNLRKVFKELQSNYHQSFDVDVRDQQPASIREIDPSEDDDQKRSSLNRKLHKVDVRELFKESDGRDQQTSARRNRRSHTADLIDVPKSLLKKNLGHGRAHSVNTLAQVSAANFGRSDLRLCELDQDLTNAPGVLHEEENSPNPTPEVDPSKAEEKLILKLKQVFESDTRRHRADLYHKFIQKEADLDPSRFSVNRTSHSLPMQQQRQLMISRMRTSDGAADMPKSHMATQARMSHSNHPSAPFNQGGSTFLQHHSPFHRYFTSTMGTIGRFKRMINNRSGPHTVSGPGILSHHLIGGNASGLDFSSPSLSRETGSHQDQQPDTSEIGDLLCAKGGLERYLSFFEIEKDNAMASYDEQHVKDSIQVQRNSLSTAVAPLETNSAFESLGAADQTVRSPVQYDDCSESQLSLSSSLSNTTCTTQSMPSETEGDMNSEAPGGLDPVVVSVDVSGEQQLISKSTPDHDGHLLHGSMSSETIKSEAHHLALAEGEMDILKKQLRQKFSHKDMCPVLMRASLDGSFSGTVPEHSTSLMRHSEDSPRFNTFSISVSSPNGEKDLAGRPTSVQLDDLDLFDSDEDSPVGVQKLRRLPGAVDLKQAIAFGRKSLFNLKGGLLRSKNEERSKRFSTETSSSIGTRRVPSIAGSMFRRSKLSHKPSIANSTTSSIAPSTQESSLTEQNEPDNGTPGVVANFVADGLESDDDEPGDVEAALRRLEGVIDADREKEKAKKVELQMIKSMEASRRTRTFSHTTSDSRDSYSSQTDDIDELETCSESADGDDVSEESDEDGSEANNHDEDEESEDGQEEEDGKQEEDEDDGNNEEKTVEYGEVTISEHNRRSKSILLDRSTLDSPIAEGDEDDDTKFATTPNLSPNMRGKTEHSKGGTPDFSGTSSVSPKPPILSPSNHTPSSKPGIRFFTAHSKGLSLDDLGITNDHSEDHNKTLRGNRKRLATRSQQVMTRKGSLHKLFSATNNNPPKSKGSTLTSPPLLAAPSSPYNNSVAGKPSIMHSLPLPPLHRSFLLDCRTEILAQQFCLIERDLLRNITWQELLLSKWQDDRSNTHHHGNTGNNGTIGHNGRASSRRKKGGIGSTSVEDAVTCWETFMKQRAKEKMRMKGRIQSHQNLTAADNPSPSSPPTTKKLDGTEINALIMRFNLTCNWVASELVLTINLDERVALLGKFIRLAFKCYRQNNFQTLTQIIHGLQTPYVERLKKTWSKLGIWESRMFRDLKEFTSHLSNFKSLRNVQDSLINESSSNLSSSSNNNQSSSTSTFNNSTSSSNANHPNTVGNATGVNGSNVGTSSSASHFLHNNPDNLAGGGGSNSRTSHTYARASNSNNACIPFLGLYLRDLTVNDELPTYLDPTDPSIPVEIDYDTGKLTRLSNPKVFDHLPSLPPVFGPSSIKKHQKEDNDHKKEEEGLEEQENSENDYGYYPLININKLRTYAKIILKIIEFQNRSIKNYTFETDSKWFLTCLKIKCLSSEQLKLLSRTCEP</sequence>
<dbReference type="InterPro" id="IPR008937">
    <property type="entry name" value="Ras-like_GEF"/>
</dbReference>
<feature type="compositionally biased region" description="Basic and acidic residues" evidence="3">
    <location>
        <begin position="222"/>
        <end position="238"/>
    </location>
</feature>
<protein>
    <recommendedName>
        <fullName evidence="8">Ras-GEF domain-containing protein</fullName>
    </recommendedName>
</protein>
<dbReference type="Pfam" id="PF00617">
    <property type="entry name" value="RasGEF"/>
    <property type="match status" value="1"/>
</dbReference>
<feature type="region of interest" description="Disordered" evidence="3">
    <location>
        <begin position="1671"/>
        <end position="1842"/>
    </location>
</feature>
<feature type="compositionally biased region" description="Low complexity" evidence="3">
    <location>
        <begin position="553"/>
        <end position="571"/>
    </location>
</feature>
<dbReference type="GO" id="GO:0005886">
    <property type="term" value="C:plasma membrane"/>
    <property type="evidence" value="ECO:0007669"/>
    <property type="project" value="TreeGrafter"/>
</dbReference>
<feature type="region of interest" description="Disordered" evidence="3">
    <location>
        <begin position="334"/>
        <end position="373"/>
    </location>
</feature>
<evidence type="ECO:0000256" key="1">
    <source>
        <dbReference type="ARBA" id="ARBA00022658"/>
    </source>
</evidence>
<comment type="caution">
    <text evidence="6">The sequence shown here is derived from an EMBL/GenBank/DDBJ whole genome shotgun (WGS) entry which is preliminary data.</text>
</comment>
<dbReference type="GO" id="GO:0007265">
    <property type="term" value="P:Ras protein signal transduction"/>
    <property type="evidence" value="ECO:0007669"/>
    <property type="project" value="TreeGrafter"/>
</dbReference>
<evidence type="ECO:0000259" key="4">
    <source>
        <dbReference type="PROSITE" id="PS50009"/>
    </source>
</evidence>
<feature type="domain" description="Ras-GEF" evidence="4">
    <location>
        <begin position="1954"/>
        <end position="2418"/>
    </location>
</feature>
<feature type="region of interest" description="Disordered" evidence="3">
    <location>
        <begin position="2326"/>
        <end position="2354"/>
    </location>
</feature>
<dbReference type="InterPro" id="IPR001895">
    <property type="entry name" value="RASGEF_cat_dom"/>
</dbReference>
<proteinExistence type="predicted"/>
<feature type="region of interest" description="Disordered" evidence="3">
    <location>
        <begin position="954"/>
        <end position="1013"/>
    </location>
</feature>